<feature type="domain" description="Amidohydrolase-related" evidence="3">
    <location>
        <begin position="29"/>
        <end position="276"/>
    </location>
</feature>
<sequence length="285" mass="31569">MSNDRIQYPLIEPDPAAPPPPPVDYRQFGTGTPTPDAMSMIRWMDEQHVQAMAAIQKRGTYGTDNRYILDSARADPSRFFPVIILDPLDRSAHTTLRDLVATRALSGLRLTGVAAPDGTFPWLESDAAHAMWALAESARLPIEIMVMPFGRPKEALAAFARLSERFPHVPLVIDHLNWPPVAGAPDFGLGPDLLALSRHPNVFYKFTTINMDRLQDREISPAAFLRHAVDSIGADHIMWGSDMGNTPGTYAQMVGRAVDAARLLGPLERRAVLYDTGYDIFATRR</sequence>
<gene>
    <name evidence="4" type="ORF">ATN00_21705</name>
</gene>
<dbReference type="InterPro" id="IPR006680">
    <property type="entry name" value="Amidohydro-rel"/>
</dbReference>
<dbReference type="SUPFAM" id="SSF51556">
    <property type="entry name" value="Metallo-dependent hydrolases"/>
    <property type="match status" value="1"/>
</dbReference>
<dbReference type="GO" id="GO:0019748">
    <property type="term" value="P:secondary metabolic process"/>
    <property type="evidence" value="ECO:0007669"/>
    <property type="project" value="TreeGrafter"/>
</dbReference>
<evidence type="ECO:0000259" key="3">
    <source>
        <dbReference type="Pfam" id="PF04909"/>
    </source>
</evidence>
<keyword evidence="4" id="KW-0614">Plasmid</keyword>
<proteinExistence type="predicted"/>
<reference evidence="4 5" key="1">
    <citation type="submission" date="2015-11" db="EMBL/GenBank/DDBJ databases">
        <title>A Two-component Flavoprotein Monooxygenase System MeaXY Responsible for para-Hydroxylation of 2-Methyl-6-ethylaniline and 2,6-Diethylaniline in Sphingobium baderi DE-13.</title>
        <authorList>
            <person name="Cheng M."/>
            <person name="Meng Q."/>
            <person name="Yang Y."/>
            <person name="Chu C."/>
            <person name="Yan X."/>
            <person name="He J."/>
            <person name="Li S."/>
        </authorList>
    </citation>
    <scope>NUCLEOTIDE SEQUENCE [LARGE SCALE GENOMIC DNA]</scope>
    <source>
        <strain evidence="4 5">DE-13</strain>
        <plasmid evidence="5">Plasmid pDE2</plasmid>
    </source>
</reference>
<protein>
    <recommendedName>
        <fullName evidence="3">Amidohydrolase-related domain-containing protein</fullName>
    </recommendedName>
</protein>
<dbReference type="PANTHER" id="PTHR21240:SF28">
    <property type="entry name" value="ISO-OROTATE DECARBOXYLASE (EUROFUNG)"/>
    <property type="match status" value="1"/>
</dbReference>
<dbReference type="AlphaFoldDB" id="A0A0S3F646"/>
<dbReference type="GO" id="GO:0005737">
    <property type="term" value="C:cytoplasm"/>
    <property type="evidence" value="ECO:0007669"/>
    <property type="project" value="TreeGrafter"/>
</dbReference>
<keyword evidence="5" id="KW-1185">Reference proteome</keyword>
<evidence type="ECO:0000313" key="5">
    <source>
        <dbReference type="Proteomes" id="UP000056968"/>
    </source>
</evidence>
<dbReference type="PANTHER" id="PTHR21240">
    <property type="entry name" value="2-AMINO-3-CARBOXYLMUCONATE-6-SEMIALDEHYDE DECARBOXYLASE"/>
    <property type="match status" value="1"/>
</dbReference>
<dbReference type="InterPro" id="IPR032465">
    <property type="entry name" value="ACMSD"/>
</dbReference>
<geneLocation type="plasmid" evidence="4 5">
    <name>pDE2</name>
</geneLocation>
<dbReference type="InterPro" id="IPR032466">
    <property type="entry name" value="Metal_Hydrolase"/>
</dbReference>
<dbReference type="EMBL" id="CP013266">
    <property type="protein sequence ID" value="ALR23100.1"/>
    <property type="molecule type" value="Genomic_DNA"/>
</dbReference>
<organism evidence="4 5">
    <name type="scientific">Sphingobium baderi</name>
    <dbReference type="NCBI Taxonomy" id="1332080"/>
    <lineage>
        <taxon>Bacteria</taxon>
        <taxon>Pseudomonadati</taxon>
        <taxon>Pseudomonadota</taxon>
        <taxon>Alphaproteobacteria</taxon>
        <taxon>Sphingomonadales</taxon>
        <taxon>Sphingomonadaceae</taxon>
        <taxon>Sphingobium</taxon>
    </lineage>
</organism>
<keyword evidence="1" id="KW-0456">Lyase</keyword>
<accession>A0A0S3F646</accession>
<dbReference type="Proteomes" id="UP000056968">
    <property type="component" value="Plasmid pDE2"/>
</dbReference>
<dbReference type="GO" id="GO:0016787">
    <property type="term" value="F:hydrolase activity"/>
    <property type="evidence" value="ECO:0007669"/>
    <property type="project" value="InterPro"/>
</dbReference>
<evidence type="ECO:0000256" key="2">
    <source>
        <dbReference type="SAM" id="MobiDB-lite"/>
    </source>
</evidence>
<evidence type="ECO:0000256" key="1">
    <source>
        <dbReference type="ARBA" id="ARBA00023239"/>
    </source>
</evidence>
<name>A0A0S3F646_9SPHN</name>
<evidence type="ECO:0000313" key="4">
    <source>
        <dbReference type="EMBL" id="ALR23100.1"/>
    </source>
</evidence>
<dbReference type="Pfam" id="PF04909">
    <property type="entry name" value="Amidohydro_2"/>
    <property type="match status" value="1"/>
</dbReference>
<dbReference type="Gene3D" id="3.20.20.140">
    <property type="entry name" value="Metal-dependent hydrolases"/>
    <property type="match status" value="1"/>
</dbReference>
<feature type="region of interest" description="Disordered" evidence="2">
    <location>
        <begin position="1"/>
        <end position="21"/>
    </location>
</feature>
<dbReference type="KEGG" id="sbd:ATN00_21705"/>
<dbReference type="GO" id="GO:0016831">
    <property type="term" value="F:carboxy-lyase activity"/>
    <property type="evidence" value="ECO:0007669"/>
    <property type="project" value="InterPro"/>
</dbReference>